<dbReference type="EMBL" id="WNKS01000007">
    <property type="protein sequence ID" value="MTV31417.1"/>
    <property type="molecule type" value="Genomic_DNA"/>
</dbReference>
<dbReference type="InterPro" id="IPR030392">
    <property type="entry name" value="S74_ICA"/>
</dbReference>
<evidence type="ECO:0000313" key="4">
    <source>
        <dbReference type="Proteomes" id="UP000439113"/>
    </source>
</evidence>
<reference evidence="3 4" key="1">
    <citation type="submission" date="2019-11" db="EMBL/GenBank/DDBJ databases">
        <title>Whole-genome sequence of a Rhodoblastus acidophilus DSM 142.</title>
        <authorList>
            <person name="Kyndt J.A."/>
            <person name="Meyer T.E."/>
        </authorList>
    </citation>
    <scope>NUCLEOTIDE SEQUENCE [LARGE SCALE GENOMIC DNA]</scope>
    <source>
        <strain evidence="3 4">DSM 142</strain>
    </source>
</reference>
<feature type="compositionally biased region" description="Polar residues" evidence="1">
    <location>
        <begin position="20"/>
        <end position="29"/>
    </location>
</feature>
<feature type="compositionally biased region" description="Basic residues" evidence="1">
    <location>
        <begin position="381"/>
        <end position="395"/>
    </location>
</feature>
<sequence length="395" mass="41194">MKSCLGLSAKIANGRGTDMGKQSTPSTDPNVGIAATKNAEVGQGWLDFSKSAYSQSMQRQAKIDDLNSSVINQELSNQATAQQWATEAHNRQKSVFEPLQDEFIAKAKNWDSAGKQSEAASAAAADVTNAVAMQRAESNRQQAAMGVNPTSGRYAGVDRAAGTEAALATAGAQNNARTTLKNQAMALQGSAINMGNGLAANASQDLGLSNSSGGAASATAMTGGQLANSATSIMGQGYSGAMQGYSNQANILNQQFNQQMQSYNASNAQTSGIMSGLGSMAGLFMLSDEEAKEDKKEVKGVLDALKEMPVEAWKYKDGTGQDPNQEHVGTYAQDFQKATGLGDGKTINVVDALGVTMGAVKELAEKVEQMKGKGDADNKTTARRPKARGIVKRAA</sequence>
<dbReference type="Pfam" id="PF13884">
    <property type="entry name" value="Peptidase_S74"/>
    <property type="match status" value="1"/>
</dbReference>
<dbReference type="AlphaFoldDB" id="A0A6N8DLX6"/>
<feature type="domain" description="Peptidase S74" evidence="2">
    <location>
        <begin position="287"/>
        <end position="338"/>
    </location>
</feature>
<protein>
    <submittedName>
        <fullName evidence="3">Tail fiber domain-containing protein</fullName>
    </submittedName>
</protein>
<feature type="compositionally biased region" description="Basic and acidic residues" evidence="1">
    <location>
        <begin position="368"/>
        <end position="380"/>
    </location>
</feature>
<evidence type="ECO:0000259" key="2">
    <source>
        <dbReference type="Pfam" id="PF13884"/>
    </source>
</evidence>
<proteinExistence type="predicted"/>
<evidence type="ECO:0000256" key="1">
    <source>
        <dbReference type="SAM" id="MobiDB-lite"/>
    </source>
</evidence>
<organism evidence="3 4">
    <name type="scientific">Rhodoblastus acidophilus</name>
    <name type="common">Rhodopseudomonas acidophila</name>
    <dbReference type="NCBI Taxonomy" id="1074"/>
    <lineage>
        <taxon>Bacteria</taxon>
        <taxon>Pseudomonadati</taxon>
        <taxon>Pseudomonadota</taxon>
        <taxon>Alphaproteobacteria</taxon>
        <taxon>Hyphomicrobiales</taxon>
        <taxon>Rhodoblastaceae</taxon>
        <taxon>Rhodoblastus</taxon>
    </lineage>
</organism>
<evidence type="ECO:0000313" key="3">
    <source>
        <dbReference type="EMBL" id="MTV31417.1"/>
    </source>
</evidence>
<feature type="region of interest" description="Disordered" evidence="1">
    <location>
        <begin position="12"/>
        <end position="32"/>
    </location>
</feature>
<name>A0A6N8DLX6_RHOAC</name>
<dbReference type="Proteomes" id="UP000439113">
    <property type="component" value="Unassembled WGS sequence"/>
</dbReference>
<comment type="caution">
    <text evidence="3">The sequence shown here is derived from an EMBL/GenBank/DDBJ whole genome shotgun (WGS) entry which is preliminary data.</text>
</comment>
<dbReference type="OrthoDB" id="4463518at2"/>
<gene>
    <name evidence="3" type="ORF">GJ654_10465</name>
</gene>
<accession>A0A6N8DLX6</accession>
<feature type="region of interest" description="Disordered" evidence="1">
    <location>
        <begin position="368"/>
        <end position="395"/>
    </location>
</feature>